<keyword evidence="2 5" id="KW-0812">Transmembrane</keyword>
<dbReference type="GO" id="GO:0007189">
    <property type="term" value="P:adenylate cyclase-activating G protein-coupled receptor signaling pathway"/>
    <property type="evidence" value="ECO:0007669"/>
    <property type="project" value="TreeGrafter"/>
</dbReference>
<dbReference type="Proteomes" id="UP001221142">
    <property type="component" value="Unassembled WGS sequence"/>
</dbReference>
<keyword evidence="3 5" id="KW-1133">Transmembrane helix</keyword>
<feature type="transmembrane region" description="Helical" evidence="5">
    <location>
        <begin position="170"/>
        <end position="196"/>
    </location>
</feature>
<comment type="caution">
    <text evidence="6">The sequence shown here is derived from an EMBL/GenBank/DDBJ whole genome shotgun (WGS) entry which is preliminary data.</text>
</comment>
<dbReference type="GO" id="GO:0005886">
    <property type="term" value="C:plasma membrane"/>
    <property type="evidence" value="ECO:0007669"/>
    <property type="project" value="TreeGrafter"/>
</dbReference>
<feature type="transmembrane region" description="Helical" evidence="5">
    <location>
        <begin position="12"/>
        <end position="37"/>
    </location>
</feature>
<feature type="transmembrane region" description="Helical" evidence="5">
    <location>
        <begin position="80"/>
        <end position="108"/>
    </location>
</feature>
<dbReference type="PANTHER" id="PTHR23112">
    <property type="entry name" value="G PROTEIN-COUPLED RECEPTOR 157-RELATED"/>
    <property type="match status" value="1"/>
</dbReference>
<gene>
    <name evidence="6" type="ORF">FB45DRAFT_1064376</name>
</gene>
<protein>
    <submittedName>
        <fullName evidence="6">Uncharacterized protein</fullName>
    </submittedName>
</protein>
<dbReference type="PANTHER" id="PTHR23112:SF0">
    <property type="entry name" value="TRANSMEMBRANE PROTEIN 116"/>
    <property type="match status" value="1"/>
</dbReference>
<dbReference type="Gene3D" id="1.20.1070.10">
    <property type="entry name" value="Rhodopsin 7-helix transmembrane proteins"/>
    <property type="match status" value="1"/>
</dbReference>
<sequence length="400" mass="44012">MSNMVPAVYTQVVFGLGMSGVALSVGVLVACGYLAFFHSSRKHLDRVSFRLLVYTLVSHVIFGMLGLIESLYVFPGWQCSLLAFLLNFIILFSPSIFFCMALNLMLVLVYNVNGRMMEKYYIIGSLVLGCACVGSAYASGRLGADTKHHICWYNNENEARMLPWVIGTQVFWMLLLSAAELGVFLVIVAYLLPFIFDSSCTLARHSPDSESQSRGRTRLTIVTLRGIILRIGLYPLVSCLMNVTSSLLSVYSLREEAEAVPSVTPAKPVGVMIYSARTLMYSMMAATDPSFLQAIRARRAASAESSSTAQRATQVPPSVCLTTFVDLTVESTQGTESDHLGHESQTHVETLNVNRTERTVGMSLRAKKVELFKRDEMEGVGAAEPVADPSSAEWDVVRHI</sequence>
<accession>A0AAD7FCD9</accession>
<evidence type="ECO:0000256" key="4">
    <source>
        <dbReference type="ARBA" id="ARBA00023136"/>
    </source>
</evidence>
<dbReference type="EMBL" id="JARKIF010000024">
    <property type="protein sequence ID" value="KAJ7615457.1"/>
    <property type="molecule type" value="Genomic_DNA"/>
</dbReference>
<keyword evidence="4 5" id="KW-0472">Membrane</keyword>
<name>A0AAD7FCD9_9AGAR</name>
<dbReference type="AlphaFoldDB" id="A0AAD7FCD9"/>
<feature type="transmembrane region" description="Helical" evidence="5">
    <location>
        <begin position="49"/>
        <end position="68"/>
    </location>
</feature>
<evidence type="ECO:0000256" key="1">
    <source>
        <dbReference type="ARBA" id="ARBA00004141"/>
    </source>
</evidence>
<evidence type="ECO:0000256" key="2">
    <source>
        <dbReference type="ARBA" id="ARBA00022692"/>
    </source>
</evidence>
<evidence type="ECO:0000256" key="5">
    <source>
        <dbReference type="SAM" id="Phobius"/>
    </source>
</evidence>
<evidence type="ECO:0000313" key="6">
    <source>
        <dbReference type="EMBL" id="KAJ7615457.1"/>
    </source>
</evidence>
<comment type="subcellular location">
    <subcellularLocation>
        <location evidence="1">Membrane</location>
        <topology evidence="1">Multi-pass membrane protein</topology>
    </subcellularLocation>
</comment>
<organism evidence="6 7">
    <name type="scientific">Roridomyces roridus</name>
    <dbReference type="NCBI Taxonomy" id="1738132"/>
    <lineage>
        <taxon>Eukaryota</taxon>
        <taxon>Fungi</taxon>
        <taxon>Dikarya</taxon>
        <taxon>Basidiomycota</taxon>
        <taxon>Agaricomycotina</taxon>
        <taxon>Agaricomycetes</taxon>
        <taxon>Agaricomycetidae</taxon>
        <taxon>Agaricales</taxon>
        <taxon>Marasmiineae</taxon>
        <taxon>Mycenaceae</taxon>
        <taxon>Roridomyces</taxon>
    </lineage>
</organism>
<evidence type="ECO:0000256" key="3">
    <source>
        <dbReference type="ARBA" id="ARBA00022989"/>
    </source>
</evidence>
<reference evidence="6" key="1">
    <citation type="submission" date="2023-03" db="EMBL/GenBank/DDBJ databases">
        <title>Massive genome expansion in bonnet fungi (Mycena s.s.) driven by repeated elements and novel gene families across ecological guilds.</title>
        <authorList>
            <consortium name="Lawrence Berkeley National Laboratory"/>
            <person name="Harder C.B."/>
            <person name="Miyauchi S."/>
            <person name="Viragh M."/>
            <person name="Kuo A."/>
            <person name="Thoen E."/>
            <person name="Andreopoulos B."/>
            <person name="Lu D."/>
            <person name="Skrede I."/>
            <person name="Drula E."/>
            <person name="Henrissat B."/>
            <person name="Morin E."/>
            <person name="Kohler A."/>
            <person name="Barry K."/>
            <person name="LaButti K."/>
            <person name="Morin E."/>
            <person name="Salamov A."/>
            <person name="Lipzen A."/>
            <person name="Mereny Z."/>
            <person name="Hegedus B."/>
            <person name="Baldrian P."/>
            <person name="Stursova M."/>
            <person name="Weitz H."/>
            <person name="Taylor A."/>
            <person name="Grigoriev I.V."/>
            <person name="Nagy L.G."/>
            <person name="Martin F."/>
            <person name="Kauserud H."/>
        </authorList>
    </citation>
    <scope>NUCLEOTIDE SEQUENCE</scope>
    <source>
        <strain evidence="6">9284</strain>
    </source>
</reference>
<feature type="transmembrane region" description="Helical" evidence="5">
    <location>
        <begin position="217"/>
        <end position="237"/>
    </location>
</feature>
<proteinExistence type="predicted"/>
<feature type="transmembrane region" description="Helical" evidence="5">
    <location>
        <begin position="120"/>
        <end position="138"/>
    </location>
</feature>
<dbReference type="GO" id="GO:0004930">
    <property type="term" value="F:G protein-coupled receptor activity"/>
    <property type="evidence" value="ECO:0007669"/>
    <property type="project" value="TreeGrafter"/>
</dbReference>
<keyword evidence="7" id="KW-1185">Reference proteome</keyword>
<evidence type="ECO:0000313" key="7">
    <source>
        <dbReference type="Proteomes" id="UP001221142"/>
    </source>
</evidence>